<dbReference type="EMBL" id="MDDG01000005">
    <property type="protein sequence ID" value="OQE40938.1"/>
    <property type="molecule type" value="Genomic_DNA"/>
</dbReference>
<dbReference type="Gene3D" id="3.80.10.10">
    <property type="entry name" value="Ribonuclease Inhibitor"/>
    <property type="match status" value="1"/>
</dbReference>
<evidence type="ECO:0000313" key="1">
    <source>
        <dbReference type="EMBL" id="OQE40938.1"/>
    </source>
</evidence>
<dbReference type="InterPro" id="IPR032675">
    <property type="entry name" value="LRR_dom_sf"/>
</dbReference>
<keyword evidence="2" id="KW-1185">Reference proteome</keyword>
<gene>
    <name evidence="1" type="ORF">PENCOP_c005G07528</name>
</gene>
<proteinExistence type="predicted"/>
<dbReference type="AlphaFoldDB" id="A0A1V6UR87"/>
<name>A0A1V6UR87_9EURO</name>
<reference evidence="2" key="1">
    <citation type="journal article" date="2017" name="Nat. Microbiol.">
        <title>Global analysis of biosynthetic gene clusters reveals vast potential of secondary metabolite production in Penicillium species.</title>
        <authorList>
            <person name="Nielsen J.C."/>
            <person name="Grijseels S."/>
            <person name="Prigent S."/>
            <person name="Ji B."/>
            <person name="Dainat J."/>
            <person name="Nielsen K.F."/>
            <person name="Frisvad J.C."/>
            <person name="Workman M."/>
            <person name="Nielsen J."/>
        </authorList>
    </citation>
    <scope>NUCLEOTIDE SEQUENCE [LARGE SCALE GENOMIC DNA]</scope>
    <source>
        <strain evidence="2">IBT 31321</strain>
    </source>
</reference>
<accession>A0A1V6UR87</accession>
<organism evidence="1 2">
    <name type="scientific">Penicillium coprophilum</name>
    <dbReference type="NCBI Taxonomy" id="36646"/>
    <lineage>
        <taxon>Eukaryota</taxon>
        <taxon>Fungi</taxon>
        <taxon>Dikarya</taxon>
        <taxon>Ascomycota</taxon>
        <taxon>Pezizomycotina</taxon>
        <taxon>Eurotiomycetes</taxon>
        <taxon>Eurotiomycetidae</taxon>
        <taxon>Eurotiales</taxon>
        <taxon>Aspergillaceae</taxon>
        <taxon>Penicillium</taxon>
    </lineage>
</organism>
<dbReference type="SUPFAM" id="SSF52047">
    <property type="entry name" value="RNI-like"/>
    <property type="match status" value="1"/>
</dbReference>
<comment type="caution">
    <text evidence="1">The sequence shown here is derived from an EMBL/GenBank/DDBJ whole genome shotgun (WGS) entry which is preliminary data.</text>
</comment>
<protein>
    <recommendedName>
        <fullName evidence="3">F-box domain-containing protein</fullName>
    </recommendedName>
</protein>
<dbReference type="STRING" id="36646.A0A1V6UR87"/>
<dbReference type="Proteomes" id="UP000191500">
    <property type="component" value="Unassembled WGS sequence"/>
</dbReference>
<evidence type="ECO:0008006" key="3">
    <source>
        <dbReference type="Google" id="ProtNLM"/>
    </source>
</evidence>
<evidence type="ECO:0000313" key="2">
    <source>
        <dbReference type="Proteomes" id="UP000191500"/>
    </source>
</evidence>
<sequence length="531" mass="60614">MDFLQSHPDVSYLVFQLLESKDLKDICLLSKSCNALATPLLYRSVVLEFEVGWRYQPAGPQEKIFLFSSLLSHLLDDGNAHVRSLVRDVTVRQSMYTNDWKHVVSEFELSHDVLSALLERLPNVQNIYLYRGSENIALTPALLDTIASHDCKPHLHLRDERGQTPVDMPMPMVRSLKVQEDKEDLDRLLGACPNLRDLSYTTLSHAILRFASVRDRRRPPGPSHRPYVLTPVPRIPPLESMLLQGLHLNPDQASWWRNGFPSNSLKSLTLGPEDNKGVLEVLSHCSLSLRSFEISTWYSARDKETKDKAIDAFLLSFNTLETLIVKGYSPSIAAIGNHRSLKSLCLHQIEELDERRESLSINELKTIDEFCPDLEHLEFDIIQSQKGEWPQNFITAFITNFPHLRSLKFHVAFGLRSRFSAEEVSDYDNGENASDNKKNPITDWIIPRDGCVKLGEQMSKVLTNSSVKAFLDILTDRDSSLKLRKLTLESGEGEWGPRFAYTELKRARIFKVSLPLDGNSLPVVKRKYFFQ</sequence>